<feature type="domain" description="HTH lysR-type" evidence="5">
    <location>
        <begin position="1"/>
        <end position="60"/>
    </location>
</feature>
<dbReference type="Proteomes" id="UP000019063">
    <property type="component" value="Unassembled WGS sequence"/>
</dbReference>
<dbReference type="eggNOG" id="COG0583">
    <property type="taxonomic scope" value="Bacteria"/>
</dbReference>
<dbReference type="GO" id="GO:0005829">
    <property type="term" value="C:cytosol"/>
    <property type="evidence" value="ECO:0007669"/>
    <property type="project" value="TreeGrafter"/>
</dbReference>
<dbReference type="FunFam" id="1.10.10.10:FF:000001">
    <property type="entry name" value="LysR family transcriptional regulator"/>
    <property type="match status" value="1"/>
</dbReference>
<dbReference type="STRING" id="1379903.ATO8_16470"/>
<comment type="caution">
    <text evidence="6">The sequence shown here is derived from an EMBL/GenBank/DDBJ whole genome shotgun (WGS) entry which is preliminary data.</text>
</comment>
<dbReference type="InterPro" id="IPR036390">
    <property type="entry name" value="WH_DNA-bd_sf"/>
</dbReference>
<dbReference type="SUPFAM" id="SSF53850">
    <property type="entry name" value="Periplasmic binding protein-like II"/>
    <property type="match status" value="1"/>
</dbReference>
<evidence type="ECO:0000256" key="3">
    <source>
        <dbReference type="ARBA" id="ARBA00023125"/>
    </source>
</evidence>
<dbReference type="InterPro" id="IPR050950">
    <property type="entry name" value="HTH-type_LysR_regulators"/>
</dbReference>
<dbReference type="PATRIC" id="fig|1317118.6.peg.3388"/>
<proteinExistence type="inferred from homology"/>
<name>W4HFI9_9RHOB</name>
<evidence type="ECO:0000313" key="7">
    <source>
        <dbReference type="Proteomes" id="UP000019063"/>
    </source>
</evidence>
<dbReference type="InterPro" id="IPR000847">
    <property type="entry name" value="LysR_HTH_N"/>
</dbReference>
<evidence type="ECO:0000256" key="1">
    <source>
        <dbReference type="ARBA" id="ARBA00009437"/>
    </source>
</evidence>
<dbReference type="PANTHER" id="PTHR30419">
    <property type="entry name" value="HTH-TYPE TRANSCRIPTIONAL REGULATOR YBHD"/>
    <property type="match status" value="1"/>
</dbReference>
<dbReference type="InterPro" id="IPR036388">
    <property type="entry name" value="WH-like_DNA-bd_sf"/>
</dbReference>
<keyword evidence="4" id="KW-0804">Transcription</keyword>
<evidence type="ECO:0000313" key="6">
    <source>
        <dbReference type="EMBL" id="ETW11527.1"/>
    </source>
</evidence>
<reference evidence="6 7" key="1">
    <citation type="journal article" date="2014" name="Antonie Van Leeuwenhoek">
        <title>Roseivivax atlanticus sp. nov., isolated from surface seawater of the Atlantic Ocean.</title>
        <authorList>
            <person name="Li G."/>
            <person name="Lai Q."/>
            <person name="Liu X."/>
            <person name="Sun F."/>
            <person name="Shao Z."/>
        </authorList>
    </citation>
    <scope>NUCLEOTIDE SEQUENCE [LARGE SCALE GENOMIC DNA]</scope>
    <source>
        <strain evidence="6 7">22II-s10s</strain>
    </source>
</reference>
<dbReference type="AlphaFoldDB" id="W4HFI9"/>
<keyword evidence="7" id="KW-1185">Reference proteome</keyword>
<dbReference type="Gene3D" id="3.40.190.10">
    <property type="entry name" value="Periplasmic binding protein-like II"/>
    <property type="match status" value="2"/>
</dbReference>
<dbReference type="Pfam" id="PF03466">
    <property type="entry name" value="LysR_substrate"/>
    <property type="match status" value="1"/>
</dbReference>
<keyword evidence="2" id="KW-0805">Transcription regulation</keyword>
<dbReference type="PRINTS" id="PR00039">
    <property type="entry name" value="HTHLYSR"/>
</dbReference>
<dbReference type="EMBL" id="AQQW01000011">
    <property type="protein sequence ID" value="ETW11527.1"/>
    <property type="molecule type" value="Genomic_DNA"/>
</dbReference>
<gene>
    <name evidence="6" type="ORF">ATO8_16470</name>
</gene>
<dbReference type="PANTHER" id="PTHR30419:SF8">
    <property type="entry name" value="NITROGEN ASSIMILATION TRANSCRIPTIONAL ACTIVATOR-RELATED"/>
    <property type="match status" value="1"/>
</dbReference>
<dbReference type="Pfam" id="PF00126">
    <property type="entry name" value="HTH_1"/>
    <property type="match status" value="1"/>
</dbReference>
<dbReference type="InterPro" id="IPR005119">
    <property type="entry name" value="LysR_subst-bd"/>
</dbReference>
<comment type="similarity">
    <text evidence="1">Belongs to the LysR transcriptional regulatory family.</text>
</comment>
<dbReference type="Gene3D" id="1.10.10.10">
    <property type="entry name" value="Winged helix-like DNA-binding domain superfamily/Winged helix DNA-binding domain"/>
    <property type="match status" value="1"/>
</dbReference>
<keyword evidence="3" id="KW-0238">DNA-binding</keyword>
<dbReference type="PROSITE" id="PS50931">
    <property type="entry name" value="HTH_LYSR"/>
    <property type="match status" value="1"/>
</dbReference>
<evidence type="ECO:0000256" key="2">
    <source>
        <dbReference type="ARBA" id="ARBA00023015"/>
    </source>
</evidence>
<accession>W4HFI9</accession>
<dbReference type="RefSeq" id="WP_051487840.1">
    <property type="nucleotide sequence ID" value="NZ_AQQW01000011.1"/>
</dbReference>
<dbReference type="GO" id="GO:0003677">
    <property type="term" value="F:DNA binding"/>
    <property type="evidence" value="ECO:0007669"/>
    <property type="project" value="UniProtKB-KW"/>
</dbReference>
<organism evidence="6 7">
    <name type="scientific">Roseivivax marinus</name>
    <dbReference type="NCBI Taxonomy" id="1379903"/>
    <lineage>
        <taxon>Bacteria</taxon>
        <taxon>Pseudomonadati</taxon>
        <taxon>Pseudomonadota</taxon>
        <taxon>Alphaproteobacteria</taxon>
        <taxon>Rhodobacterales</taxon>
        <taxon>Roseobacteraceae</taxon>
        <taxon>Roseivivax</taxon>
    </lineage>
</organism>
<dbReference type="GO" id="GO:0003700">
    <property type="term" value="F:DNA-binding transcription factor activity"/>
    <property type="evidence" value="ECO:0007669"/>
    <property type="project" value="InterPro"/>
</dbReference>
<sequence>MRIDYLGLVAFVSIADHGSFQRAAESLNLSQAALSHRLRKIEEDLGAPLLARSSREVSLTSTGQGLLPEARRLLSELHGVYESVRAGSQRQRARLTFACLPSVANSVLPEAVAAYGAANPDIAVEIHDIPVAQISERVRSGAAEFGVTIMSVELSDLRLRPLGEEEYRLIVPRSHPLAAAGEVRRSDLVGMRMARISSHSKNRQLVDVGLGEYRDQMIWQYEVQSAATALRIVAEGAALTILPSSAIRLAPPGLVTVPFVDTWLGRTLGIVTRRGVPLTTRATRMMTEIEKCVARLSDPDLHVSSPGPRD</sequence>
<evidence type="ECO:0000256" key="4">
    <source>
        <dbReference type="ARBA" id="ARBA00023163"/>
    </source>
</evidence>
<protein>
    <submittedName>
        <fullName evidence="6">Transcriptional regulator</fullName>
    </submittedName>
</protein>
<dbReference type="SUPFAM" id="SSF46785">
    <property type="entry name" value="Winged helix' DNA-binding domain"/>
    <property type="match status" value="1"/>
</dbReference>
<evidence type="ECO:0000259" key="5">
    <source>
        <dbReference type="PROSITE" id="PS50931"/>
    </source>
</evidence>